<dbReference type="Pfam" id="PF13380">
    <property type="entry name" value="CoA_binding_2"/>
    <property type="match status" value="1"/>
</dbReference>
<dbReference type="Proteomes" id="UP000190774">
    <property type="component" value="Unassembled WGS sequence"/>
</dbReference>
<dbReference type="PANTHER" id="PTHR33303:SF2">
    <property type="entry name" value="COA-BINDING DOMAIN-CONTAINING PROTEIN"/>
    <property type="match status" value="1"/>
</dbReference>
<gene>
    <name evidence="2" type="ORF">SAMN02745166_00959</name>
</gene>
<dbReference type="EMBL" id="FUYE01000002">
    <property type="protein sequence ID" value="SKA82754.1"/>
    <property type="molecule type" value="Genomic_DNA"/>
</dbReference>
<dbReference type="Gene3D" id="3.40.50.720">
    <property type="entry name" value="NAD(P)-binding Rossmann-like Domain"/>
    <property type="match status" value="1"/>
</dbReference>
<dbReference type="SMART" id="SM00881">
    <property type="entry name" value="CoA_binding"/>
    <property type="match status" value="1"/>
</dbReference>
<dbReference type="STRING" id="48467.SAMN02745166_00959"/>
<evidence type="ECO:0000259" key="1">
    <source>
        <dbReference type="SMART" id="SM00881"/>
    </source>
</evidence>
<dbReference type="InterPro" id="IPR036291">
    <property type="entry name" value="NAD(P)-bd_dom_sf"/>
</dbReference>
<reference evidence="3" key="1">
    <citation type="submission" date="2017-02" db="EMBL/GenBank/DDBJ databases">
        <authorList>
            <person name="Varghese N."/>
            <person name="Submissions S."/>
        </authorList>
    </citation>
    <scope>NUCLEOTIDE SEQUENCE [LARGE SCALE GENOMIC DNA]</scope>
    <source>
        <strain evidence="3">ATCC 700200</strain>
    </source>
</reference>
<dbReference type="OrthoDB" id="9807426at2"/>
<name>A0A1T4WZL7_9BACT</name>
<sequence length="123" mass="13207">MNSSKRVLIVGASDKPDRYAHKALVALRHHGHGVVLVHPRLKEIDGLPVHADISDVTEPVDTVTMYVSPAISSGLAEKFIALKPQRVIFNPGSENPELESQLAAAGIHPEEACTLVLLATGQF</sequence>
<protein>
    <recommendedName>
        <fullName evidence="1">CoA-binding domain-containing protein</fullName>
    </recommendedName>
</protein>
<dbReference type="RefSeq" id="WP_078812149.1">
    <property type="nucleotide sequence ID" value="NZ_FUYE01000002.1"/>
</dbReference>
<proteinExistence type="predicted"/>
<dbReference type="PANTHER" id="PTHR33303">
    <property type="entry name" value="CYTOPLASMIC PROTEIN-RELATED"/>
    <property type="match status" value="1"/>
</dbReference>
<organism evidence="2 3">
    <name type="scientific">Prosthecobacter debontii</name>
    <dbReference type="NCBI Taxonomy" id="48467"/>
    <lineage>
        <taxon>Bacteria</taxon>
        <taxon>Pseudomonadati</taxon>
        <taxon>Verrucomicrobiota</taxon>
        <taxon>Verrucomicrobiia</taxon>
        <taxon>Verrucomicrobiales</taxon>
        <taxon>Verrucomicrobiaceae</taxon>
        <taxon>Prosthecobacter</taxon>
    </lineage>
</organism>
<dbReference type="AlphaFoldDB" id="A0A1T4WZL7"/>
<dbReference type="InterPro" id="IPR003781">
    <property type="entry name" value="CoA-bd"/>
</dbReference>
<keyword evidence="3" id="KW-1185">Reference proteome</keyword>
<evidence type="ECO:0000313" key="3">
    <source>
        <dbReference type="Proteomes" id="UP000190774"/>
    </source>
</evidence>
<evidence type="ECO:0000313" key="2">
    <source>
        <dbReference type="EMBL" id="SKA82754.1"/>
    </source>
</evidence>
<accession>A0A1T4WZL7</accession>
<feature type="domain" description="CoA-binding" evidence="1">
    <location>
        <begin position="1"/>
        <end position="93"/>
    </location>
</feature>
<dbReference type="SUPFAM" id="SSF51735">
    <property type="entry name" value="NAD(P)-binding Rossmann-fold domains"/>
    <property type="match status" value="1"/>
</dbReference>